<feature type="chain" id="PRO_5018194948" evidence="5">
    <location>
        <begin position="17"/>
        <end position="449"/>
    </location>
</feature>
<evidence type="ECO:0000256" key="5">
    <source>
        <dbReference type="SAM" id="SignalP"/>
    </source>
</evidence>
<accession>A0A3N0Z820</accession>
<feature type="domain" description="Olfactomedin-like" evidence="6">
    <location>
        <begin position="181"/>
        <end position="449"/>
    </location>
</feature>
<proteinExistence type="predicted"/>
<evidence type="ECO:0000256" key="3">
    <source>
        <dbReference type="PROSITE-ProRule" id="PRU00446"/>
    </source>
</evidence>
<dbReference type="PANTHER" id="PTHR23192">
    <property type="entry name" value="OLFACTOMEDIN-RELATED"/>
    <property type="match status" value="1"/>
</dbReference>
<reference evidence="7 8" key="1">
    <citation type="submission" date="2018-10" db="EMBL/GenBank/DDBJ databases">
        <title>Genome assembly for a Yunnan-Guizhou Plateau 3E fish, Anabarilius grahami (Regan), and its evolutionary and genetic applications.</title>
        <authorList>
            <person name="Jiang W."/>
        </authorList>
    </citation>
    <scope>NUCLEOTIDE SEQUENCE [LARGE SCALE GENOMIC DNA]</scope>
    <source>
        <strain evidence="7">AG-KIZ</strain>
        <tissue evidence="7">Muscle</tissue>
    </source>
</reference>
<comment type="subcellular location">
    <subcellularLocation>
        <location evidence="1">Secreted</location>
    </subcellularLocation>
</comment>
<evidence type="ECO:0000313" key="8">
    <source>
        <dbReference type="Proteomes" id="UP000281406"/>
    </source>
</evidence>
<comment type="caution">
    <text evidence="3">Lacks conserved residue(s) required for the propagation of feature annotation.</text>
</comment>
<sequence length="449" mass="51905">MFVYLLLLTVIATVEAQRIPGLQKTDSCLCKINSSIWTFPAVQFVEVTKQVQTCEENLNEFEEKLRNTDAELPLMRATLQNITARLKAFSYLHTSGLYNALHLRQLNEELEEIHQIVNEAHLQNPNNETHNLLSELNMAKHDVQRMYKDDFFNLETMKKRLRNLNNRAQTCKTIPNDFRSTCHQRIMTRISSPSVTKLNSFSKSYISGAWGRDALLTNKERYWEHCLVSGHKHGNTIRMYNSHEDFMSNKNYKDEQIASSYSDKNAVQGSGTILYDNTVFYQCYSTAEICSFNITTKATKRMKLDGAGIDNKFPFCYYSCRDWTDIDLEADQDAVWVIYATEENHGNIVVSRLDPLELNITHTWKTHLFKRSVTSTFMVCGVLYATRYVSTYQEEVFYAFDTTTGQEINTLSLPFEKVSAGIANLNYNPVDGKLYLYNDAYLLAYDTFF</sequence>
<gene>
    <name evidence="7" type="ORF">DPX16_11765</name>
</gene>
<name>A0A3N0Z820_ANAGA</name>
<dbReference type="OrthoDB" id="8626508at2759"/>
<dbReference type="InterPro" id="IPR003112">
    <property type="entry name" value="Olfac-like_dom"/>
</dbReference>
<dbReference type="InterPro" id="IPR050605">
    <property type="entry name" value="Olfactomedin-like_domain"/>
</dbReference>
<dbReference type="PROSITE" id="PS51132">
    <property type="entry name" value="OLF"/>
    <property type="match status" value="1"/>
</dbReference>
<keyword evidence="8" id="KW-1185">Reference proteome</keyword>
<organism evidence="7 8">
    <name type="scientific">Anabarilius grahami</name>
    <name type="common">Kanglang fish</name>
    <name type="synonym">Barilius grahami</name>
    <dbReference type="NCBI Taxonomy" id="495550"/>
    <lineage>
        <taxon>Eukaryota</taxon>
        <taxon>Metazoa</taxon>
        <taxon>Chordata</taxon>
        <taxon>Craniata</taxon>
        <taxon>Vertebrata</taxon>
        <taxon>Euteleostomi</taxon>
        <taxon>Actinopterygii</taxon>
        <taxon>Neopterygii</taxon>
        <taxon>Teleostei</taxon>
        <taxon>Ostariophysi</taxon>
        <taxon>Cypriniformes</taxon>
        <taxon>Xenocyprididae</taxon>
        <taxon>Xenocypridinae</taxon>
        <taxon>Xenocypridinae incertae sedis</taxon>
        <taxon>Anabarilius</taxon>
    </lineage>
</organism>
<keyword evidence="2" id="KW-0964">Secreted</keyword>
<dbReference type="GO" id="GO:0005615">
    <property type="term" value="C:extracellular space"/>
    <property type="evidence" value="ECO:0007669"/>
    <property type="project" value="TreeGrafter"/>
</dbReference>
<evidence type="ECO:0000256" key="4">
    <source>
        <dbReference type="SAM" id="Coils"/>
    </source>
</evidence>
<keyword evidence="4" id="KW-0175">Coiled coil</keyword>
<protein>
    <submittedName>
        <fullName evidence="7">Olfactomedin-4</fullName>
    </submittedName>
</protein>
<dbReference type="Proteomes" id="UP000281406">
    <property type="component" value="Unassembled WGS sequence"/>
</dbReference>
<evidence type="ECO:0000256" key="1">
    <source>
        <dbReference type="ARBA" id="ARBA00004613"/>
    </source>
</evidence>
<comment type="caution">
    <text evidence="7">The sequence shown here is derived from an EMBL/GenBank/DDBJ whole genome shotgun (WGS) entry which is preliminary data.</text>
</comment>
<dbReference type="Pfam" id="PF02191">
    <property type="entry name" value="OLF"/>
    <property type="match status" value="1"/>
</dbReference>
<dbReference type="PANTHER" id="PTHR23192:SF31">
    <property type="entry name" value="OLFACTOMEDIN-4-LIKE"/>
    <property type="match status" value="1"/>
</dbReference>
<feature type="signal peptide" evidence="5">
    <location>
        <begin position="1"/>
        <end position="16"/>
    </location>
</feature>
<dbReference type="SMART" id="SM00284">
    <property type="entry name" value="OLF"/>
    <property type="match status" value="1"/>
</dbReference>
<evidence type="ECO:0000313" key="7">
    <source>
        <dbReference type="EMBL" id="ROL54590.1"/>
    </source>
</evidence>
<dbReference type="GO" id="GO:0007165">
    <property type="term" value="P:signal transduction"/>
    <property type="evidence" value="ECO:0007669"/>
    <property type="project" value="TreeGrafter"/>
</dbReference>
<evidence type="ECO:0000256" key="2">
    <source>
        <dbReference type="ARBA" id="ARBA00022525"/>
    </source>
</evidence>
<dbReference type="EMBL" id="RJVU01006614">
    <property type="protein sequence ID" value="ROL54590.1"/>
    <property type="molecule type" value="Genomic_DNA"/>
</dbReference>
<keyword evidence="5" id="KW-0732">Signal</keyword>
<feature type="coiled-coil region" evidence="4">
    <location>
        <begin position="44"/>
        <end position="71"/>
    </location>
</feature>
<dbReference type="AlphaFoldDB" id="A0A3N0Z820"/>
<evidence type="ECO:0000259" key="6">
    <source>
        <dbReference type="PROSITE" id="PS51132"/>
    </source>
</evidence>